<dbReference type="InterPro" id="IPR019303">
    <property type="entry name" value="vWA_TerF_C"/>
</dbReference>
<gene>
    <name evidence="3" type="ORF">RHODO2019_16155</name>
</gene>
<name>A0ABY6NZI5_9NOCA</name>
<dbReference type="PANTHER" id="PTHR32097">
    <property type="entry name" value="CAMP-BINDING PROTEIN 1-RELATED"/>
    <property type="match status" value="1"/>
</dbReference>
<reference evidence="3" key="1">
    <citation type="submission" date="2022-10" db="EMBL/GenBank/DDBJ databases">
        <title>Rhodococcus sp.75.</title>
        <authorList>
            <person name="Sun M."/>
        </authorList>
    </citation>
    <scope>NUCLEOTIDE SEQUENCE</scope>
    <source>
        <strain evidence="3">75</strain>
    </source>
</reference>
<evidence type="ECO:0000256" key="1">
    <source>
        <dbReference type="ARBA" id="ARBA00008775"/>
    </source>
</evidence>
<feature type="domain" description="VWFA" evidence="2">
    <location>
        <begin position="238"/>
        <end position="459"/>
    </location>
</feature>
<dbReference type="InterPro" id="IPR002035">
    <property type="entry name" value="VWF_A"/>
</dbReference>
<dbReference type="Proteomes" id="UP001164965">
    <property type="component" value="Chromosome"/>
</dbReference>
<dbReference type="Pfam" id="PF10138">
    <property type="entry name" value="vWA-TerF-like"/>
    <property type="match status" value="2"/>
</dbReference>
<dbReference type="SUPFAM" id="SSF53300">
    <property type="entry name" value="vWA-like"/>
    <property type="match status" value="1"/>
</dbReference>
<dbReference type="InterPro" id="IPR036465">
    <property type="entry name" value="vWFA_dom_sf"/>
</dbReference>
<keyword evidence="4" id="KW-1185">Reference proteome</keyword>
<proteinExistence type="inferred from homology"/>
<dbReference type="InterPro" id="IPR051324">
    <property type="entry name" value="Stress/Tellurium_Resist"/>
</dbReference>
<dbReference type="PANTHER" id="PTHR32097:SF4">
    <property type="entry name" value="GENERAL STRESS PROTEIN 16U"/>
    <property type="match status" value="1"/>
</dbReference>
<dbReference type="Pfam" id="PF02342">
    <property type="entry name" value="TerD"/>
    <property type="match status" value="1"/>
</dbReference>
<sequence length="477" mass="50638">MTQMSKGSNVALTATGLRVELSWTAGPSTPDVDASALLVTGTGKVRSDADFVFYNQPRHSSGAVTHGGKSGTTDVVTVDTSRLEPAVDKVVVAASADGGTFGQVPGLHLRLTDTSGAELARFDITDATTETAFVFGEVYRRGTDWKFRAVGQGYATGLAGLATDYGISVDDDPAPAPAAPAAGPAAPAAAPASGVSLKKQKLVDMEKKVAARAPALLDLTKKASISLEKRGLGEHTAKVALCLDISGSMNRLYRNGSIQKLVERVLALGLRFDDDGEVDVFLFGKEGHTAGPLTLDNHAAYVQDVLSTHGLEPATYYGKAMALLREHYFGASTPRREPLRNDIPVYVMFVTDGQTFDEDGAREQVVSSSYEPLFWQFMAIGQSSRSVTPGRPAAPPAKSGGFMGKLRQAAAPQAPAGRGGEFRFLEELDDMGGRYLDNADFFAVENPADIPDDQLFDLLMTEYPGWLTQARAKGLLG</sequence>
<dbReference type="Gene3D" id="3.40.50.410">
    <property type="entry name" value="von Willebrand factor, type A domain"/>
    <property type="match status" value="1"/>
</dbReference>
<dbReference type="CDD" id="cd00198">
    <property type="entry name" value="vWFA"/>
    <property type="match status" value="1"/>
</dbReference>
<dbReference type="EMBL" id="CP110615">
    <property type="protein sequence ID" value="UZJ24634.1"/>
    <property type="molecule type" value="Genomic_DNA"/>
</dbReference>
<dbReference type="Gene3D" id="2.60.60.30">
    <property type="entry name" value="sav2460 like domains"/>
    <property type="match status" value="1"/>
</dbReference>
<protein>
    <submittedName>
        <fullName evidence="3">VWA domain-containing protein</fullName>
    </submittedName>
</protein>
<dbReference type="CDD" id="cd06974">
    <property type="entry name" value="TerD_like"/>
    <property type="match status" value="1"/>
</dbReference>
<dbReference type="PROSITE" id="PS50234">
    <property type="entry name" value="VWFA"/>
    <property type="match status" value="1"/>
</dbReference>
<dbReference type="InterPro" id="IPR003325">
    <property type="entry name" value="TerD"/>
</dbReference>
<evidence type="ECO:0000259" key="2">
    <source>
        <dbReference type="PROSITE" id="PS50234"/>
    </source>
</evidence>
<organism evidence="3 4">
    <name type="scientific">Rhodococcus antarcticus</name>
    <dbReference type="NCBI Taxonomy" id="2987751"/>
    <lineage>
        <taxon>Bacteria</taxon>
        <taxon>Bacillati</taxon>
        <taxon>Actinomycetota</taxon>
        <taxon>Actinomycetes</taxon>
        <taxon>Mycobacteriales</taxon>
        <taxon>Nocardiaceae</taxon>
        <taxon>Rhodococcus</taxon>
    </lineage>
</organism>
<comment type="similarity">
    <text evidence="1">Belongs to the CAPAB/TerDEXZ family.</text>
</comment>
<evidence type="ECO:0000313" key="4">
    <source>
        <dbReference type="Proteomes" id="UP001164965"/>
    </source>
</evidence>
<accession>A0ABY6NZI5</accession>
<evidence type="ECO:0000313" key="3">
    <source>
        <dbReference type="EMBL" id="UZJ24634.1"/>
    </source>
</evidence>
<dbReference type="RefSeq" id="WP_265382741.1">
    <property type="nucleotide sequence ID" value="NZ_CP110615.1"/>
</dbReference>